<dbReference type="InterPro" id="IPR029058">
    <property type="entry name" value="AB_hydrolase_fold"/>
</dbReference>
<evidence type="ECO:0000313" key="2">
    <source>
        <dbReference type="Proteomes" id="UP000827721"/>
    </source>
</evidence>
<sequence>MFGCYIEVHIELKIPPSHGQSFFGCKVDLVLQELGLGILKRLDHCFLYLQLNLLDIITLKLVCFALKKNEGIQWDIAIVLLDNPVGTGYNYVEDANDEKFFVKTDVEAATDLTALLEEILTEIRNFRRAFARRGRVRWWEICSHSRIISSKSN</sequence>
<dbReference type="EMBL" id="JAFEMO010000004">
    <property type="protein sequence ID" value="KAH7571942.1"/>
    <property type="molecule type" value="Genomic_DNA"/>
</dbReference>
<gene>
    <name evidence="1" type="ORF">JRO89_XS04G0171200</name>
</gene>
<keyword evidence="2" id="KW-1185">Reference proteome</keyword>
<reference evidence="1 2" key="1">
    <citation type="submission" date="2021-02" db="EMBL/GenBank/DDBJ databases">
        <title>Plant Genome Project.</title>
        <authorList>
            <person name="Zhang R.-G."/>
        </authorList>
    </citation>
    <scope>NUCLEOTIDE SEQUENCE [LARGE SCALE GENOMIC DNA]</scope>
    <source>
        <tissue evidence="1">Leaves</tissue>
    </source>
</reference>
<evidence type="ECO:0000313" key="1">
    <source>
        <dbReference type="EMBL" id="KAH7571942.1"/>
    </source>
</evidence>
<protein>
    <submittedName>
        <fullName evidence="1">Uncharacterized protein</fullName>
    </submittedName>
</protein>
<dbReference type="Proteomes" id="UP000827721">
    <property type="component" value="Unassembled WGS sequence"/>
</dbReference>
<dbReference type="Gene3D" id="3.40.50.1820">
    <property type="entry name" value="alpha/beta hydrolase"/>
    <property type="match status" value="1"/>
</dbReference>
<organism evidence="1 2">
    <name type="scientific">Xanthoceras sorbifolium</name>
    <dbReference type="NCBI Taxonomy" id="99658"/>
    <lineage>
        <taxon>Eukaryota</taxon>
        <taxon>Viridiplantae</taxon>
        <taxon>Streptophyta</taxon>
        <taxon>Embryophyta</taxon>
        <taxon>Tracheophyta</taxon>
        <taxon>Spermatophyta</taxon>
        <taxon>Magnoliopsida</taxon>
        <taxon>eudicotyledons</taxon>
        <taxon>Gunneridae</taxon>
        <taxon>Pentapetalae</taxon>
        <taxon>rosids</taxon>
        <taxon>malvids</taxon>
        <taxon>Sapindales</taxon>
        <taxon>Sapindaceae</taxon>
        <taxon>Xanthoceroideae</taxon>
        <taxon>Xanthoceras</taxon>
    </lineage>
</organism>
<proteinExistence type="predicted"/>
<name>A0ABQ8I5N7_9ROSI</name>
<accession>A0ABQ8I5N7</accession>
<comment type="caution">
    <text evidence="1">The sequence shown here is derived from an EMBL/GenBank/DDBJ whole genome shotgun (WGS) entry which is preliminary data.</text>
</comment>